<evidence type="ECO:0000256" key="1">
    <source>
        <dbReference type="SAM" id="MobiDB-lite"/>
    </source>
</evidence>
<feature type="compositionally biased region" description="Acidic residues" evidence="1">
    <location>
        <begin position="124"/>
        <end position="133"/>
    </location>
</feature>
<keyword evidence="3" id="KW-1185">Reference proteome</keyword>
<feature type="region of interest" description="Disordered" evidence="1">
    <location>
        <begin position="109"/>
        <end position="165"/>
    </location>
</feature>
<dbReference type="EMBL" id="FWXI01000005">
    <property type="protein sequence ID" value="SMC55812.1"/>
    <property type="molecule type" value="Genomic_DNA"/>
</dbReference>
<protein>
    <submittedName>
        <fullName evidence="2">Uncharacterized protein</fullName>
    </submittedName>
</protein>
<gene>
    <name evidence="2" type="ORF">SAMN04488500_10546</name>
</gene>
<evidence type="ECO:0000313" key="2">
    <source>
        <dbReference type="EMBL" id="SMC55812.1"/>
    </source>
</evidence>
<evidence type="ECO:0000313" key="3">
    <source>
        <dbReference type="Proteomes" id="UP000192738"/>
    </source>
</evidence>
<accession>A0A1W2A5R1</accession>
<sequence length="165" mass="18637">MKFPKGKGFDLSGGLVLTIVLDDGFTLTGRFLGEAERKYSANNNSPSAHNMVDNEVEFILLQLTESVITSCKYREVLFPQGSVIAVSVDQILFIGPGINCDNDDDYHKKGHKKKDHKKDHDCDCDLDDHEDDHEDKNNHDGDYEDDHEDDCDCDCDGENDRNKNK</sequence>
<dbReference type="RefSeq" id="WP_245823862.1">
    <property type="nucleotide sequence ID" value="NZ_CP155572.1"/>
</dbReference>
<proteinExistence type="predicted"/>
<name>A0A1W2A5R1_9FIRM</name>
<organism evidence="2 3">
    <name type="scientific">Sporomusa malonica</name>
    <dbReference type="NCBI Taxonomy" id="112901"/>
    <lineage>
        <taxon>Bacteria</taxon>
        <taxon>Bacillati</taxon>
        <taxon>Bacillota</taxon>
        <taxon>Negativicutes</taxon>
        <taxon>Selenomonadales</taxon>
        <taxon>Sporomusaceae</taxon>
        <taxon>Sporomusa</taxon>
    </lineage>
</organism>
<feature type="compositionally biased region" description="Acidic residues" evidence="1">
    <location>
        <begin position="142"/>
        <end position="157"/>
    </location>
</feature>
<dbReference type="Proteomes" id="UP000192738">
    <property type="component" value="Unassembled WGS sequence"/>
</dbReference>
<dbReference type="AlphaFoldDB" id="A0A1W2A5R1"/>
<reference evidence="2 3" key="1">
    <citation type="submission" date="2017-04" db="EMBL/GenBank/DDBJ databases">
        <authorList>
            <person name="Afonso C.L."/>
            <person name="Miller P.J."/>
            <person name="Scott M.A."/>
            <person name="Spackman E."/>
            <person name="Goraichik I."/>
            <person name="Dimitrov K.M."/>
            <person name="Suarez D.L."/>
            <person name="Swayne D.E."/>
        </authorList>
    </citation>
    <scope>NUCLEOTIDE SEQUENCE [LARGE SCALE GENOMIC DNA]</scope>
    <source>
        <strain evidence="2 3">DSM 5090</strain>
    </source>
</reference>